<evidence type="ECO:0000313" key="2">
    <source>
        <dbReference type="EMBL" id="OEF10074.1"/>
    </source>
</evidence>
<keyword evidence="1" id="KW-0812">Transmembrane</keyword>
<feature type="transmembrane region" description="Helical" evidence="1">
    <location>
        <begin position="321"/>
        <end position="341"/>
    </location>
</feature>
<feature type="transmembrane region" description="Helical" evidence="1">
    <location>
        <begin position="187"/>
        <end position="204"/>
    </location>
</feature>
<keyword evidence="3" id="KW-1185">Reference proteome</keyword>
<feature type="transmembrane region" description="Helical" evidence="1">
    <location>
        <begin position="39"/>
        <end position="60"/>
    </location>
</feature>
<dbReference type="EMBL" id="AJYJ02000135">
    <property type="protein sequence ID" value="OEF10074.1"/>
    <property type="molecule type" value="Genomic_DNA"/>
</dbReference>
<reference evidence="2 3" key="1">
    <citation type="journal article" date="2012" name="Science">
        <title>Ecological populations of bacteria act as socially cohesive units of antibiotic production and resistance.</title>
        <authorList>
            <person name="Cordero O.X."/>
            <person name="Wildschutte H."/>
            <person name="Kirkup B."/>
            <person name="Proehl S."/>
            <person name="Ngo L."/>
            <person name="Hussain F."/>
            <person name="Le Roux F."/>
            <person name="Mincer T."/>
            <person name="Polz M.F."/>
        </authorList>
    </citation>
    <scope>NUCLEOTIDE SEQUENCE [LARGE SCALE GENOMIC DNA]</scope>
    <source>
        <strain evidence="2 3">5S-186</strain>
    </source>
</reference>
<evidence type="ECO:0000313" key="3">
    <source>
        <dbReference type="Proteomes" id="UP000095059"/>
    </source>
</evidence>
<feature type="transmembrane region" description="Helical" evidence="1">
    <location>
        <begin position="353"/>
        <end position="371"/>
    </location>
</feature>
<feature type="transmembrane region" description="Helical" evidence="1">
    <location>
        <begin position="12"/>
        <end position="33"/>
    </location>
</feature>
<sequence>MTLNMEKIKYGFACFSFYWFLSIYPFLVLLNSFDYLNISGLYIANILICILIISFQIICFSSLRLSFVAISIFSALFLIVVILFLAGGDKVGSLDNGTIKPVLNYFLPFIINSIGMLILGYQINIRKLLLSKLTFVLLFPAVFILCHIKGFRLDYSLLKDPSLIGVYLIVGDALCFSAIFWCIRNNINLSSFIMMIFFLIVLYLNNSRASFFVFCIVFILTLWYFYFFKKTIIVIIISILSLILILIYYDSIMMVLSLNERMALVLSGGTDYSSNSRSLLLSSGFDSILNHWFIGDLGGQINSSGRLGGYIHNVLSYWRQFGLAVFLLLLIPMIYLFLYMLSIPHKINKEYECEYLVSLMCMSMAVIMIFFARSIPYYLLFLALGLTDNFRIMYLNKNN</sequence>
<feature type="transmembrane region" description="Helical" evidence="1">
    <location>
        <begin position="67"/>
        <end position="87"/>
    </location>
</feature>
<gene>
    <name evidence="2" type="ORF">A1Q5_14050</name>
</gene>
<evidence type="ECO:0008006" key="4">
    <source>
        <dbReference type="Google" id="ProtNLM"/>
    </source>
</evidence>
<feature type="transmembrane region" description="Helical" evidence="1">
    <location>
        <begin position="163"/>
        <end position="182"/>
    </location>
</feature>
<keyword evidence="1" id="KW-0472">Membrane</keyword>
<feature type="transmembrane region" description="Helical" evidence="1">
    <location>
        <begin position="133"/>
        <end position="151"/>
    </location>
</feature>
<feature type="transmembrane region" description="Helical" evidence="1">
    <location>
        <begin position="232"/>
        <end position="249"/>
    </location>
</feature>
<accession>A0ABX3AQX9</accession>
<name>A0ABX3AQX9_ALILO</name>
<dbReference type="RefSeq" id="WP_017020715.1">
    <property type="nucleotide sequence ID" value="NZ_AJYJ02000135.1"/>
</dbReference>
<dbReference type="Proteomes" id="UP000095059">
    <property type="component" value="Unassembled WGS sequence"/>
</dbReference>
<feature type="transmembrane region" description="Helical" evidence="1">
    <location>
        <begin position="210"/>
        <end position="227"/>
    </location>
</feature>
<comment type="caution">
    <text evidence="2">The sequence shown here is derived from an EMBL/GenBank/DDBJ whole genome shotgun (WGS) entry which is preliminary data.</text>
</comment>
<evidence type="ECO:0000256" key="1">
    <source>
        <dbReference type="SAM" id="Phobius"/>
    </source>
</evidence>
<organism evidence="2 3">
    <name type="scientific">Aliivibrio logei 5S-186</name>
    <dbReference type="NCBI Taxonomy" id="626086"/>
    <lineage>
        <taxon>Bacteria</taxon>
        <taxon>Pseudomonadati</taxon>
        <taxon>Pseudomonadota</taxon>
        <taxon>Gammaproteobacteria</taxon>
        <taxon>Vibrionales</taxon>
        <taxon>Vibrionaceae</taxon>
        <taxon>Aliivibrio</taxon>
    </lineage>
</organism>
<protein>
    <recommendedName>
        <fullName evidence="4">Polysaccharide polymerase</fullName>
    </recommendedName>
</protein>
<proteinExistence type="predicted"/>
<feature type="transmembrane region" description="Helical" evidence="1">
    <location>
        <begin position="102"/>
        <end position="121"/>
    </location>
</feature>
<keyword evidence="1" id="KW-1133">Transmembrane helix</keyword>